<keyword evidence="5" id="KW-1185">Reference proteome</keyword>
<dbReference type="PANTHER" id="PTHR42840:SF3">
    <property type="entry name" value="BINDING ROSSMANN FOLD OXIDOREDUCTASE, PUTATIVE (AFU_ORTHOLOGUE AFUA_2G10240)-RELATED"/>
    <property type="match status" value="1"/>
</dbReference>
<dbReference type="OrthoDB" id="191874at2759"/>
<keyword evidence="2" id="KW-0472">Membrane</keyword>
<keyword evidence="2" id="KW-0812">Transmembrane</keyword>
<feature type="signal peptide" evidence="3">
    <location>
        <begin position="1"/>
        <end position="22"/>
    </location>
</feature>
<evidence type="ECO:0000256" key="3">
    <source>
        <dbReference type="SAM" id="SignalP"/>
    </source>
</evidence>
<keyword evidence="3" id="KW-0732">Signal</keyword>
<keyword evidence="2" id="KW-1133">Transmembrane helix</keyword>
<feature type="chain" id="PRO_5040903616" description="Gfo/Idh/MocA-like oxidoreductase N-terminal domain-containing protein" evidence="3">
    <location>
        <begin position="23"/>
        <end position="431"/>
    </location>
</feature>
<keyword evidence="1" id="KW-0560">Oxidoreductase</keyword>
<dbReference type="Proteomes" id="UP001165065">
    <property type="component" value="Unassembled WGS sequence"/>
</dbReference>
<proteinExistence type="predicted"/>
<dbReference type="SUPFAM" id="SSF51735">
    <property type="entry name" value="NAD(P)-binding Rossmann-fold domains"/>
    <property type="match status" value="1"/>
</dbReference>
<evidence type="ECO:0000313" key="4">
    <source>
        <dbReference type="EMBL" id="GMI45763.1"/>
    </source>
</evidence>
<accession>A0A9W7LDC1</accession>
<gene>
    <name evidence="4" type="ORF">TrCOL_g9275</name>
</gene>
<dbReference type="Gene3D" id="3.40.50.720">
    <property type="entry name" value="NAD(P)-binding Rossmann-like Domain"/>
    <property type="match status" value="1"/>
</dbReference>
<evidence type="ECO:0008006" key="6">
    <source>
        <dbReference type="Google" id="ProtNLM"/>
    </source>
</evidence>
<comment type="caution">
    <text evidence="4">The sequence shown here is derived from an EMBL/GenBank/DDBJ whole genome shotgun (WGS) entry which is preliminary data.</text>
</comment>
<feature type="transmembrane region" description="Helical" evidence="2">
    <location>
        <begin position="49"/>
        <end position="68"/>
    </location>
</feature>
<name>A0A9W7LDC1_9STRA</name>
<protein>
    <recommendedName>
        <fullName evidence="6">Gfo/Idh/MocA-like oxidoreductase N-terminal domain-containing protein</fullName>
    </recommendedName>
</protein>
<dbReference type="EMBL" id="BRYA01000264">
    <property type="protein sequence ID" value="GMI45763.1"/>
    <property type="molecule type" value="Genomic_DNA"/>
</dbReference>
<dbReference type="AlphaFoldDB" id="A0A9W7LDC1"/>
<evidence type="ECO:0000256" key="2">
    <source>
        <dbReference type="SAM" id="Phobius"/>
    </source>
</evidence>
<evidence type="ECO:0000313" key="5">
    <source>
        <dbReference type="Proteomes" id="UP001165065"/>
    </source>
</evidence>
<organism evidence="4 5">
    <name type="scientific">Triparma columacea</name>
    <dbReference type="NCBI Taxonomy" id="722753"/>
    <lineage>
        <taxon>Eukaryota</taxon>
        <taxon>Sar</taxon>
        <taxon>Stramenopiles</taxon>
        <taxon>Ochrophyta</taxon>
        <taxon>Bolidophyceae</taxon>
        <taxon>Parmales</taxon>
        <taxon>Triparmaceae</taxon>
        <taxon>Triparma</taxon>
    </lineage>
</organism>
<reference evidence="5" key="1">
    <citation type="journal article" date="2023" name="Commun. Biol.">
        <title>Genome analysis of Parmales, the sister group of diatoms, reveals the evolutionary specialization of diatoms from phago-mixotrophs to photoautotrophs.</title>
        <authorList>
            <person name="Ban H."/>
            <person name="Sato S."/>
            <person name="Yoshikawa S."/>
            <person name="Yamada K."/>
            <person name="Nakamura Y."/>
            <person name="Ichinomiya M."/>
            <person name="Sato N."/>
            <person name="Blanc-Mathieu R."/>
            <person name="Endo H."/>
            <person name="Kuwata A."/>
            <person name="Ogata H."/>
        </authorList>
    </citation>
    <scope>NUCLEOTIDE SEQUENCE [LARGE SCALE GENOMIC DNA]</scope>
</reference>
<dbReference type="GO" id="GO:0005737">
    <property type="term" value="C:cytoplasm"/>
    <property type="evidence" value="ECO:0007669"/>
    <property type="project" value="TreeGrafter"/>
</dbReference>
<evidence type="ECO:0000256" key="1">
    <source>
        <dbReference type="ARBA" id="ARBA00023002"/>
    </source>
</evidence>
<dbReference type="PANTHER" id="PTHR42840">
    <property type="entry name" value="NAD(P)-BINDING ROSSMANN-FOLD SUPERFAMILY PROTEIN-RELATED"/>
    <property type="match status" value="1"/>
</dbReference>
<dbReference type="GO" id="GO:0016491">
    <property type="term" value="F:oxidoreductase activity"/>
    <property type="evidence" value="ECO:0007669"/>
    <property type="project" value="UniProtKB-KW"/>
</dbReference>
<sequence length="431" mass="47491">MASTRLTTLLVAITTLPSSTMAAWGSSSTSPPPPPPSLFSDPSHYYDDIFFQTIIAVIILSLTSLFIMTTGVKKERKRIEVVLVGCGMPKKSMGWYHLMQLLEMKDQGVDVLGVVEPFFCGICKDVPGEFTKFRIEMEKDHGITFYGSPSELPDLSPSTLCLLAGRTCDNPLYFEACLDKGAKCIYLEKPGAETVPQLERMKNLAQSRTVPCRVFVGFNKNVTPYVTKALAFAAETPNSHINFVHNNSYTKEELGECFSRNSEGMLKNMAIHELCLLVSFYDVRVDTVFKIEADKAKSEKLTIDGVTDFASVSFTVTTLAGASATVTADRCGGNVSYAIVNSSAPPNGKEIKRFEVPTPEEMEEIDAKIKADADMMPYFFIQSKDYLKLKSDVINAFREGEAKAGNVATIEVAIEALKLAEFATRSLMRQL</sequence>
<dbReference type="GO" id="GO:0006740">
    <property type="term" value="P:NADPH regeneration"/>
    <property type="evidence" value="ECO:0007669"/>
    <property type="project" value="TreeGrafter"/>
</dbReference>
<dbReference type="InterPro" id="IPR036291">
    <property type="entry name" value="NAD(P)-bd_dom_sf"/>
</dbReference>